<evidence type="ECO:0000313" key="2">
    <source>
        <dbReference type="EMBL" id="EFX05613.1"/>
    </source>
</evidence>
<gene>
    <name evidence="2" type="ORF">CMQ_3682</name>
</gene>
<name>F0X895_GROCL</name>
<dbReference type="RefSeq" id="XP_014175095.1">
    <property type="nucleotide sequence ID" value="XM_014319620.1"/>
</dbReference>
<evidence type="ECO:0000313" key="3">
    <source>
        <dbReference type="Proteomes" id="UP000007796"/>
    </source>
</evidence>
<evidence type="ECO:0000256" key="1">
    <source>
        <dbReference type="SAM" id="MobiDB-lite"/>
    </source>
</evidence>
<protein>
    <submittedName>
        <fullName evidence="2">Uncharacterized protein</fullName>
    </submittedName>
</protein>
<dbReference type="EMBL" id="GL629735">
    <property type="protein sequence ID" value="EFX05613.1"/>
    <property type="molecule type" value="Genomic_DNA"/>
</dbReference>
<organism evidence="3">
    <name type="scientific">Grosmannia clavigera (strain kw1407 / UAMH 11150)</name>
    <name type="common">Blue stain fungus</name>
    <name type="synonym">Graphiocladiella clavigera</name>
    <dbReference type="NCBI Taxonomy" id="655863"/>
    <lineage>
        <taxon>Eukaryota</taxon>
        <taxon>Fungi</taxon>
        <taxon>Dikarya</taxon>
        <taxon>Ascomycota</taxon>
        <taxon>Pezizomycotina</taxon>
        <taxon>Sordariomycetes</taxon>
        <taxon>Sordariomycetidae</taxon>
        <taxon>Ophiostomatales</taxon>
        <taxon>Ophiostomataceae</taxon>
        <taxon>Leptographium</taxon>
    </lineage>
</organism>
<dbReference type="Proteomes" id="UP000007796">
    <property type="component" value="Unassembled WGS sequence"/>
</dbReference>
<feature type="region of interest" description="Disordered" evidence="1">
    <location>
        <begin position="126"/>
        <end position="148"/>
    </location>
</feature>
<dbReference type="GeneID" id="25976809"/>
<keyword evidence="3" id="KW-1185">Reference proteome</keyword>
<dbReference type="InParanoid" id="F0X895"/>
<accession>F0X895</accession>
<sequence length="260" mass="28448">MAHLTRSTALPTMALAISSSLAHQNGTVAALFYDDCYDYDPGSCFTMTIEAPPIHCPRCPWLPDWISCPAVTDVTTMTIPCSTSCCPDTPTVTVTTPCSPCSTTCGLAWQATVVEHDCPAATTTAPAETSPSYWDYPPPKATRPARPTDEDDWEAKLFHILHTESIDISYTWEHDWTTAYTFDLGGTTATHIYDQYGTTETIVWVIPRPTDGHHGGGWARQPAPRARRKRRIQLMGYGAAEPVPILTADVAAETKKALTK</sequence>
<reference evidence="2 3" key="1">
    <citation type="journal article" date="2011" name="Proc. Natl. Acad. Sci. U.S.A.">
        <title>Genome and transcriptome analyses of the mountain pine beetle-fungal symbiont Grosmannia clavigera, a lodgepole pine pathogen.</title>
        <authorList>
            <person name="DiGuistini S."/>
            <person name="Wang Y."/>
            <person name="Liao N.Y."/>
            <person name="Taylor G."/>
            <person name="Tanguay P."/>
            <person name="Feau N."/>
            <person name="Henrissat B."/>
            <person name="Chan S.K."/>
            <person name="Hesse-Orce U."/>
            <person name="Alamouti S.M."/>
            <person name="Tsui C.K.M."/>
            <person name="Docking R.T."/>
            <person name="Levasseur A."/>
            <person name="Haridas S."/>
            <person name="Robertson G."/>
            <person name="Birol I."/>
            <person name="Holt R.A."/>
            <person name="Marra M.A."/>
            <person name="Hamelin R.C."/>
            <person name="Hirst M."/>
            <person name="Jones S.J.M."/>
            <person name="Bohlmann J."/>
            <person name="Breuil C."/>
        </authorList>
    </citation>
    <scope>NUCLEOTIDE SEQUENCE [LARGE SCALE GENOMIC DNA]</scope>
    <source>
        <strain evidence="3">kw1407 / UAMH 11150</strain>
    </source>
</reference>
<dbReference type="HOGENOM" id="CLU_1069804_0_0_1"/>
<proteinExistence type="predicted"/>
<dbReference type="AlphaFoldDB" id="F0X895"/>